<dbReference type="EMBL" id="CAADFA010000001">
    <property type="protein sequence ID" value="VFJ43355.1"/>
    <property type="molecule type" value="Genomic_DNA"/>
</dbReference>
<evidence type="ECO:0000256" key="1">
    <source>
        <dbReference type="SAM" id="Phobius"/>
    </source>
</evidence>
<dbReference type="EMBL" id="CAADFL010000001">
    <property type="protein sequence ID" value="VFK05509.1"/>
    <property type="molecule type" value="Genomic_DNA"/>
</dbReference>
<dbReference type="EMBL" id="CAADEZ010000001">
    <property type="protein sequence ID" value="VFJ42636.1"/>
    <property type="molecule type" value="Genomic_DNA"/>
</dbReference>
<feature type="transmembrane region" description="Helical" evidence="1">
    <location>
        <begin position="39"/>
        <end position="63"/>
    </location>
</feature>
<feature type="transmembrane region" description="Helical" evidence="1">
    <location>
        <begin position="69"/>
        <end position="88"/>
    </location>
</feature>
<evidence type="ECO:0000313" key="4">
    <source>
        <dbReference type="EMBL" id="VFK05509.1"/>
    </source>
</evidence>
<accession>A0A450RTW8</accession>
<gene>
    <name evidence="2" type="ORF">BECKFM1743A_GA0114220_1000115</name>
    <name evidence="4" type="ORF">BECKFM1743B_GA0114221_1000115</name>
    <name evidence="3" type="ORF">BECKFM1743C_GA0114222_1000115</name>
</gene>
<name>A0A450RTW8_9GAMM</name>
<evidence type="ECO:0000313" key="3">
    <source>
        <dbReference type="EMBL" id="VFJ43355.1"/>
    </source>
</evidence>
<reference evidence="2" key="1">
    <citation type="submission" date="2019-02" db="EMBL/GenBank/DDBJ databases">
        <authorList>
            <person name="Gruber-Vodicka R. H."/>
            <person name="Seah K. B. B."/>
        </authorList>
    </citation>
    <scope>NUCLEOTIDE SEQUENCE</scope>
    <source>
        <strain evidence="2">BECK_BZ163</strain>
        <strain evidence="4">BECK_BZ164</strain>
        <strain evidence="3">BECK_BZ165</strain>
    </source>
</reference>
<evidence type="ECO:0000313" key="2">
    <source>
        <dbReference type="EMBL" id="VFJ42636.1"/>
    </source>
</evidence>
<feature type="transmembrane region" description="Helical" evidence="1">
    <location>
        <begin position="6"/>
        <end position="27"/>
    </location>
</feature>
<sequence>MDNILWGRTVFFIAVTLIIGFSWNYFYNDILIAGMLADSPWDLAGVFLIVGLIILVTLCFWLLGLTPVWHLFYLDRLAYSLIIFYLSWDPRLHRFVHMRHWWHHRIVRWLLRFPTSLHIAWELFFGWLLPRRIEPDRVEILLRARLEKAESTAWEQFLAWRAINLDKGITVTPYPPDLQKTLHSCDTSLVALGNYLLCPILPCTHDWPCAETWEMITRMEQQVQRHFVGNIDKDIKLLLTGYYSALEGVPGTSDVTFRKLMTWRRESLERKESFGDQTLFEWRSVLLDRLVQESELVVFAVTGLTFEFTRAEDDQGLIEFFRLLSIHTPYVLTNSDEVAVGEAYCRLGWELRTHNKALSSWAMEQAIKHLYRGEAREHLAQIQNLLEKRDENAR</sequence>
<proteinExistence type="predicted"/>
<dbReference type="AlphaFoldDB" id="A0A450RTW8"/>
<keyword evidence="1" id="KW-0472">Membrane</keyword>
<keyword evidence="1" id="KW-0812">Transmembrane</keyword>
<organism evidence="2">
    <name type="scientific">Candidatus Kentrum sp. FM</name>
    <dbReference type="NCBI Taxonomy" id="2126340"/>
    <lineage>
        <taxon>Bacteria</taxon>
        <taxon>Pseudomonadati</taxon>
        <taxon>Pseudomonadota</taxon>
        <taxon>Gammaproteobacteria</taxon>
        <taxon>Candidatus Kentrum</taxon>
    </lineage>
</organism>
<keyword evidence="1" id="KW-1133">Transmembrane helix</keyword>
<feature type="transmembrane region" description="Helical" evidence="1">
    <location>
        <begin position="109"/>
        <end position="129"/>
    </location>
</feature>
<protein>
    <submittedName>
        <fullName evidence="2">Uncharacterized protein</fullName>
    </submittedName>
</protein>